<keyword evidence="3" id="KW-0863">Zinc-finger</keyword>
<dbReference type="NCBIfam" id="TIGR00340">
    <property type="entry name" value="zpr1_rel"/>
    <property type="match status" value="1"/>
</dbReference>
<dbReference type="PANTHER" id="PTHR10876">
    <property type="entry name" value="ZINC FINGER PROTEIN ZPR1"/>
    <property type="match status" value="1"/>
</dbReference>
<dbReference type="InterPro" id="IPR042451">
    <property type="entry name" value="ZPR1_A/B_dom"/>
</dbReference>
<dbReference type="Pfam" id="PF03367">
    <property type="entry name" value="Zn_ribbon_ZPR1"/>
    <property type="match status" value="1"/>
</dbReference>
<protein>
    <recommendedName>
        <fullName evidence="5">Zinc finger ZPR1-type domain-containing protein</fullName>
    </recommendedName>
</protein>
<comment type="similarity">
    <text evidence="1">Belongs to the ZPR1 family.</text>
</comment>
<evidence type="ECO:0000313" key="6">
    <source>
        <dbReference type="EMBL" id="MCD1293420.1"/>
    </source>
</evidence>
<evidence type="ECO:0000256" key="2">
    <source>
        <dbReference type="ARBA" id="ARBA00022723"/>
    </source>
</evidence>
<feature type="domain" description="Zinc finger ZPR1-type" evidence="5">
    <location>
        <begin position="21"/>
        <end position="175"/>
    </location>
</feature>
<dbReference type="Proteomes" id="UP001320159">
    <property type="component" value="Unassembled WGS sequence"/>
</dbReference>
<dbReference type="InterPro" id="IPR056180">
    <property type="entry name" value="ZPR1_jr_dom"/>
</dbReference>
<dbReference type="InterPro" id="IPR004470">
    <property type="entry name" value="ZPR1-like_arc"/>
</dbReference>
<evidence type="ECO:0000313" key="7">
    <source>
        <dbReference type="Proteomes" id="UP001320159"/>
    </source>
</evidence>
<evidence type="ECO:0000256" key="3">
    <source>
        <dbReference type="ARBA" id="ARBA00022771"/>
    </source>
</evidence>
<dbReference type="Gene3D" id="2.60.120.1040">
    <property type="entry name" value="ZPR1, A/B domain"/>
    <property type="match status" value="1"/>
</dbReference>
<evidence type="ECO:0000259" key="5">
    <source>
        <dbReference type="SMART" id="SM00709"/>
    </source>
</evidence>
<dbReference type="EMBL" id="PGCK01000001">
    <property type="protein sequence ID" value="MCD1293420.1"/>
    <property type="molecule type" value="Genomic_DNA"/>
</dbReference>
<proteinExistence type="inferred from homology"/>
<keyword evidence="7" id="KW-1185">Reference proteome</keyword>
<comment type="caution">
    <text evidence="6">The sequence shown here is derived from an EMBL/GenBank/DDBJ whole genome shotgun (WGS) entry which is preliminary data.</text>
</comment>
<organism evidence="6 7">
    <name type="scientific">Methanooceanicella nereidis</name>
    <dbReference type="NCBI Taxonomy" id="2052831"/>
    <lineage>
        <taxon>Archaea</taxon>
        <taxon>Methanobacteriati</taxon>
        <taxon>Methanobacteriota</taxon>
        <taxon>Stenosarchaea group</taxon>
        <taxon>Methanomicrobia</taxon>
        <taxon>Methanocellales</taxon>
        <taxon>Methanocellaceae</taxon>
        <taxon>Methanooceanicella</taxon>
    </lineage>
</organism>
<evidence type="ECO:0000256" key="4">
    <source>
        <dbReference type="ARBA" id="ARBA00022833"/>
    </source>
</evidence>
<dbReference type="AlphaFoldDB" id="A0AAP2RB63"/>
<gene>
    <name evidence="6" type="ORF">CUJ83_00205</name>
</gene>
<dbReference type="PANTHER" id="PTHR10876:SF0">
    <property type="entry name" value="ZINC FINGER PROTEIN ZPR1"/>
    <property type="match status" value="1"/>
</dbReference>
<dbReference type="Gene3D" id="2.20.25.420">
    <property type="entry name" value="ZPR1, zinc finger domain"/>
    <property type="match status" value="1"/>
</dbReference>
<dbReference type="GO" id="GO:0008270">
    <property type="term" value="F:zinc ion binding"/>
    <property type="evidence" value="ECO:0007669"/>
    <property type="project" value="UniProtKB-KW"/>
</dbReference>
<accession>A0AAP2RB63</accession>
<keyword evidence="2" id="KW-0479">Metal-binding</keyword>
<dbReference type="InterPro" id="IPR040141">
    <property type="entry name" value="ZPR1"/>
</dbReference>
<name>A0AAP2RB63_9EURY</name>
<evidence type="ECO:0000256" key="1">
    <source>
        <dbReference type="ARBA" id="ARBA00008354"/>
    </source>
</evidence>
<dbReference type="InterPro" id="IPR042452">
    <property type="entry name" value="ZPR1_Znf1/2"/>
</dbReference>
<keyword evidence="4" id="KW-0862">Zinc</keyword>
<sequence>MNNVGSDNTDTSNMVNITGASNCPICNNPLEMRWNQDNIPYFGDVIEISSVCSCGFKYADTLILSQREPLRHIKRVNNERDMYVRVIRSTSGTIRIPEWGVNIEPGPASEAYISNIEGVIDRLETVVSMALKWAETSEECERAENFLNTLKDAKEGHAEFTLIMEDPLGNSAIISDDVEVTKLSDEEAGSLHTGMFIIQK</sequence>
<dbReference type="InterPro" id="IPR004457">
    <property type="entry name" value="Znf_ZPR1"/>
</dbReference>
<dbReference type="SMART" id="SM00709">
    <property type="entry name" value="Zpr1"/>
    <property type="match status" value="1"/>
</dbReference>
<dbReference type="NCBIfam" id="TIGR00310">
    <property type="entry name" value="ZPR1_znf"/>
    <property type="match status" value="1"/>
</dbReference>
<dbReference type="Pfam" id="PF22794">
    <property type="entry name" value="jr-ZPR1"/>
    <property type="match status" value="1"/>
</dbReference>
<reference evidence="6 7" key="1">
    <citation type="submission" date="2017-11" db="EMBL/GenBank/DDBJ databases">
        <title>Isolation and Characterization of Family Methanocellaceae Species from Potential Methane Hydrate Area Offshore Southwestern Taiwan.</title>
        <authorList>
            <person name="Zhang W.-L."/>
            <person name="Chen W.-C."/>
            <person name="Lai M.-C."/>
            <person name="Chen S.-C."/>
        </authorList>
    </citation>
    <scope>NUCLEOTIDE SEQUENCE [LARGE SCALE GENOMIC DNA]</scope>
    <source>
        <strain evidence="6 7">CWC-04</strain>
    </source>
</reference>